<dbReference type="GO" id="GO:0008483">
    <property type="term" value="F:transaminase activity"/>
    <property type="evidence" value="ECO:0007669"/>
    <property type="project" value="UniProtKB-KW"/>
</dbReference>
<dbReference type="PIRSF" id="PIRSF000390">
    <property type="entry name" value="PLP_StrS"/>
    <property type="match status" value="1"/>
</dbReference>
<dbReference type="SUPFAM" id="SSF53383">
    <property type="entry name" value="PLP-dependent transferases"/>
    <property type="match status" value="1"/>
</dbReference>
<comment type="cofactor">
    <cofactor evidence="1">
        <name>pyridoxal 5'-phosphate</name>
        <dbReference type="ChEBI" id="CHEBI:597326"/>
    </cofactor>
</comment>
<protein>
    <submittedName>
        <fullName evidence="5">Aminotransferase class I/II-fold pyridoxal phosphate-dependent enzyme</fullName>
    </submittedName>
</protein>
<keyword evidence="3 4" id="KW-0663">Pyridoxal phosphate</keyword>
<reference evidence="5 6" key="1">
    <citation type="submission" date="2019-10" db="EMBL/GenBank/DDBJ databases">
        <title>Georgenia wutianyii sp. nov. and Georgenia yuyongxinii sp. nov. isolated from plateau pika (Ochotona curzoniae) in the Qinghai-Tibet plateau of China.</title>
        <authorList>
            <person name="Tian Z."/>
        </authorList>
    </citation>
    <scope>NUCLEOTIDE SEQUENCE [LARGE SCALE GENOMIC DNA]</scope>
    <source>
        <strain evidence="5 6">JCM 15130</strain>
    </source>
</reference>
<dbReference type="InterPro" id="IPR000653">
    <property type="entry name" value="DegT/StrS_aminotransferase"/>
</dbReference>
<proteinExistence type="inferred from homology"/>
<dbReference type="Gene3D" id="3.40.640.10">
    <property type="entry name" value="Type I PLP-dependent aspartate aminotransferase-like (Major domain)"/>
    <property type="match status" value="1"/>
</dbReference>
<dbReference type="CDD" id="cd00616">
    <property type="entry name" value="AHBA_syn"/>
    <property type="match status" value="1"/>
</dbReference>
<evidence type="ECO:0000256" key="2">
    <source>
        <dbReference type="PIRSR" id="PIRSR000390-1"/>
    </source>
</evidence>
<sequence>MSLPMIPAAKPIIGEDERRAVDAVLASGMVAQGPEVKAFEAEFAEHFTPGRACVAVNSGTSGLHLGLLAAGIGPGDEVIVPSFTFAATGNAVALTGATPVFADIEPDHFCLDPESIRASITERTKAIMPVHLYGHPANMPAIRALADEHGLMVFEDAAQAHGASLNGEQVGTFGTFAMFSLYPTKNMTSGEGGMVACATEEIARNVRLLRNQGMETQYANELVGLNNRMTDIHAAIGRVQLTKVDAWTAQRQANAKFLDAHLEGVTTPPVADGAVHVYHQYTIRIPGAAGAERDRVVTALREEHQVGSGVYYPIPNHRLASLAPYAPGLELPETERAAAEVISLPVHPSLSQDDLERIVTAVNTVVVKAGA</sequence>
<evidence type="ECO:0000256" key="4">
    <source>
        <dbReference type="RuleBase" id="RU004508"/>
    </source>
</evidence>
<keyword evidence="6" id="KW-1185">Reference proteome</keyword>
<dbReference type="Gene3D" id="3.90.1150.10">
    <property type="entry name" value="Aspartate Aminotransferase, domain 1"/>
    <property type="match status" value="1"/>
</dbReference>
<dbReference type="InterPro" id="IPR015421">
    <property type="entry name" value="PyrdxlP-dep_Trfase_major"/>
</dbReference>
<dbReference type="PANTHER" id="PTHR30244:SF34">
    <property type="entry name" value="DTDP-4-AMINO-4,6-DIDEOXYGALACTOSE TRANSAMINASE"/>
    <property type="match status" value="1"/>
</dbReference>
<dbReference type="Pfam" id="PF01041">
    <property type="entry name" value="DegT_DnrJ_EryC1"/>
    <property type="match status" value="1"/>
</dbReference>
<organism evidence="5 6">
    <name type="scientific">Georgenia ruanii</name>
    <dbReference type="NCBI Taxonomy" id="348442"/>
    <lineage>
        <taxon>Bacteria</taxon>
        <taxon>Bacillati</taxon>
        <taxon>Actinomycetota</taxon>
        <taxon>Actinomycetes</taxon>
        <taxon>Micrococcales</taxon>
        <taxon>Bogoriellaceae</taxon>
        <taxon>Georgenia</taxon>
    </lineage>
</organism>
<gene>
    <name evidence="5" type="ORF">GB882_02990</name>
</gene>
<dbReference type="GO" id="GO:0030170">
    <property type="term" value="F:pyridoxal phosphate binding"/>
    <property type="evidence" value="ECO:0007669"/>
    <property type="project" value="TreeGrafter"/>
</dbReference>
<dbReference type="Proteomes" id="UP000429644">
    <property type="component" value="Unassembled WGS sequence"/>
</dbReference>
<evidence type="ECO:0000256" key="3">
    <source>
        <dbReference type="PIRSR" id="PIRSR000390-2"/>
    </source>
</evidence>
<feature type="modified residue" description="N6-(pyridoxal phosphate)lysine" evidence="3">
    <location>
        <position position="185"/>
    </location>
</feature>
<dbReference type="PANTHER" id="PTHR30244">
    <property type="entry name" value="TRANSAMINASE"/>
    <property type="match status" value="1"/>
</dbReference>
<dbReference type="EMBL" id="WHPD01000655">
    <property type="protein sequence ID" value="MPV87621.1"/>
    <property type="molecule type" value="Genomic_DNA"/>
</dbReference>
<name>A0A7J9USM3_9MICO</name>
<comment type="caution">
    <text evidence="5">The sequence shown here is derived from an EMBL/GenBank/DDBJ whole genome shotgun (WGS) entry which is preliminary data.</text>
</comment>
<feature type="active site" description="Proton acceptor" evidence="2">
    <location>
        <position position="185"/>
    </location>
</feature>
<evidence type="ECO:0000313" key="6">
    <source>
        <dbReference type="Proteomes" id="UP000429644"/>
    </source>
</evidence>
<dbReference type="InterPro" id="IPR015422">
    <property type="entry name" value="PyrdxlP-dep_Trfase_small"/>
</dbReference>
<dbReference type="GO" id="GO:0000271">
    <property type="term" value="P:polysaccharide biosynthetic process"/>
    <property type="evidence" value="ECO:0007669"/>
    <property type="project" value="TreeGrafter"/>
</dbReference>
<evidence type="ECO:0000313" key="5">
    <source>
        <dbReference type="EMBL" id="MPV87621.1"/>
    </source>
</evidence>
<evidence type="ECO:0000256" key="1">
    <source>
        <dbReference type="ARBA" id="ARBA00001933"/>
    </source>
</evidence>
<comment type="similarity">
    <text evidence="4">Belongs to the DegT/DnrJ/EryC1 family.</text>
</comment>
<accession>A0A7J9USM3</accession>
<keyword evidence="5" id="KW-0808">Transferase</keyword>
<keyword evidence="5" id="KW-0032">Aminotransferase</keyword>
<dbReference type="AlphaFoldDB" id="A0A7J9USM3"/>
<dbReference type="InterPro" id="IPR015424">
    <property type="entry name" value="PyrdxlP-dep_Trfase"/>
</dbReference>